<reference evidence="4" key="1">
    <citation type="submission" date="2017-02" db="UniProtKB">
        <authorList>
            <consortium name="WormBaseParasite"/>
        </authorList>
    </citation>
    <scope>IDENTIFICATION</scope>
</reference>
<dbReference type="Proteomes" id="UP000278807">
    <property type="component" value="Unassembled WGS sequence"/>
</dbReference>
<evidence type="ECO:0000313" key="2">
    <source>
        <dbReference type="EMBL" id="VDO02103.1"/>
    </source>
</evidence>
<feature type="region of interest" description="Disordered" evidence="1">
    <location>
        <begin position="75"/>
        <end position="140"/>
    </location>
</feature>
<proteinExistence type="predicted"/>
<name>A0A0R3TGQ6_RODNA</name>
<feature type="compositionally biased region" description="Basic and acidic residues" evidence="1">
    <location>
        <begin position="122"/>
        <end position="131"/>
    </location>
</feature>
<evidence type="ECO:0000256" key="1">
    <source>
        <dbReference type="SAM" id="MobiDB-lite"/>
    </source>
</evidence>
<dbReference type="OrthoDB" id="10415084at2759"/>
<sequence length="161" mass="17664">MDFLEFLDYVKEHGDEFEKLRASPPSATVVKKRSTLPTKRAASDNIQAKQKRPKSQGDGKNATLDAFVIKIQSPYSNRVSTDNEGNDSKTSIERISAASVSENVENNSSNKMDALETPTKPDNVENLKKESSTISPPKATIVGKISQPLEIDLTSDTESLH</sequence>
<gene>
    <name evidence="2" type="ORF">HNAJ_LOCUS6243</name>
</gene>
<evidence type="ECO:0000313" key="4">
    <source>
        <dbReference type="WBParaSite" id="HNAJ_0000624701-mRNA-1"/>
    </source>
</evidence>
<feature type="compositionally biased region" description="Low complexity" evidence="1">
    <location>
        <begin position="96"/>
        <end position="110"/>
    </location>
</feature>
<dbReference type="AlphaFoldDB" id="A0A0R3TGQ6"/>
<keyword evidence="3" id="KW-1185">Reference proteome</keyword>
<accession>A0A0R3TGQ6</accession>
<dbReference type="EMBL" id="UZAE01006448">
    <property type="protein sequence ID" value="VDO02103.1"/>
    <property type="molecule type" value="Genomic_DNA"/>
</dbReference>
<organism evidence="4">
    <name type="scientific">Rodentolepis nana</name>
    <name type="common">Dwarf tapeworm</name>
    <name type="synonym">Hymenolepis nana</name>
    <dbReference type="NCBI Taxonomy" id="102285"/>
    <lineage>
        <taxon>Eukaryota</taxon>
        <taxon>Metazoa</taxon>
        <taxon>Spiralia</taxon>
        <taxon>Lophotrochozoa</taxon>
        <taxon>Platyhelminthes</taxon>
        <taxon>Cestoda</taxon>
        <taxon>Eucestoda</taxon>
        <taxon>Cyclophyllidea</taxon>
        <taxon>Hymenolepididae</taxon>
        <taxon>Rodentolepis</taxon>
    </lineage>
</organism>
<feature type="region of interest" description="Disordered" evidence="1">
    <location>
        <begin position="15"/>
        <end position="63"/>
    </location>
</feature>
<protein>
    <submittedName>
        <fullName evidence="4">DUF4604 domain-containing protein</fullName>
    </submittedName>
</protein>
<evidence type="ECO:0000313" key="3">
    <source>
        <dbReference type="Proteomes" id="UP000278807"/>
    </source>
</evidence>
<reference evidence="2 3" key="2">
    <citation type="submission" date="2018-11" db="EMBL/GenBank/DDBJ databases">
        <authorList>
            <consortium name="Pathogen Informatics"/>
        </authorList>
    </citation>
    <scope>NUCLEOTIDE SEQUENCE [LARGE SCALE GENOMIC DNA]</scope>
</reference>
<dbReference type="WBParaSite" id="HNAJ_0000624701-mRNA-1">
    <property type="protein sequence ID" value="HNAJ_0000624701-mRNA-1"/>
    <property type="gene ID" value="HNAJ_0000624701"/>
</dbReference>